<reference evidence="2" key="1">
    <citation type="journal article" date="2019" name="Int. J. Syst. Evol. Microbiol.">
        <title>The Global Catalogue of Microorganisms (GCM) 10K type strain sequencing project: providing services to taxonomists for standard genome sequencing and annotation.</title>
        <authorList>
            <consortium name="The Broad Institute Genomics Platform"/>
            <consortium name="The Broad Institute Genome Sequencing Center for Infectious Disease"/>
            <person name="Wu L."/>
            <person name="Ma J."/>
        </authorList>
    </citation>
    <scope>NUCLEOTIDE SEQUENCE [LARGE SCALE GENOMIC DNA]</scope>
    <source>
        <strain evidence="2">CCUG 58127</strain>
    </source>
</reference>
<comment type="caution">
    <text evidence="1">The sequence shown here is derived from an EMBL/GenBank/DDBJ whole genome shotgun (WGS) entry which is preliminary data.</text>
</comment>
<dbReference type="RefSeq" id="WP_382403328.1">
    <property type="nucleotide sequence ID" value="NZ_JBHSWH010000001.1"/>
</dbReference>
<keyword evidence="2" id="KW-1185">Reference proteome</keyword>
<name>A0ABW2AI93_9MICO</name>
<gene>
    <name evidence="1" type="ORF">ACFQDH_15545</name>
</gene>
<organism evidence="1 2">
    <name type="scientific">Flexivirga alba</name>
    <dbReference type="NCBI Taxonomy" id="702742"/>
    <lineage>
        <taxon>Bacteria</taxon>
        <taxon>Bacillati</taxon>
        <taxon>Actinomycetota</taxon>
        <taxon>Actinomycetes</taxon>
        <taxon>Micrococcales</taxon>
        <taxon>Dermacoccaceae</taxon>
        <taxon>Flexivirga</taxon>
    </lineage>
</organism>
<accession>A0ABW2AI93</accession>
<dbReference type="Proteomes" id="UP001596298">
    <property type="component" value="Unassembled WGS sequence"/>
</dbReference>
<evidence type="ECO:0000313" key="2">
    <source>
        <dbReference type="Proteomes" id="UP001596298"/>
    </source>
</evidence>
<protein>
    <recommendedName>
        <fullName evidence="3">Arsenate reductase</fullName>
    </recommendedName>
</protein>
<dbReference type="EMBL" id="JBHSWH010000001">
    <property type="protein sequence ID" value="MFC6706633.1"/>
    <property type="molecule type" value="Genomic_DNA"/>
</dbReference>
<proteinExistence type="predicted"/>
<evidence type="ECO:0000313" key="1">
    <source>
        <dbReference type="EMBL" id="MFC6706633.1"/>
    </source>
</evidence>
<sequence>MNAAEQLPVDPVWAPADACTLPTAQRPLRVAEFDDLFARSLRDVEQLRPTLARLFLEGDRGLPAQVRDLIAREASCCAFFNFTATSTTAPGAHMTRVVLDVEVPAERADVLSGLVDRARARATPGRA</sequence>
<evidence type="ECO:0008006" key="3">
    <source>
        <dbReference type="Google" id="ProtNLM"/>
    </source>
</evidence>